<dbReference type="Gene3D" id="1.20.1250.20">
    <property type="entry name" value="MFS general substrate transporter like domains"/>
    <property type="match status" value="1"/>
</dbReference>
<feature type="transmembrane region" description="Helical" evidence="5">
    <location>
        <begin position="84"/>
        <end position="108"/>
    </location>
</feature>
<evidence type="ECO:0000256" key="2">
    <source>
        <dbReference type="ARBA" id="ARBA00022692"/>
    </source>
</evidence>
<dbReference type="InterPro" id="IPR020846">
    <property type="entry name" value="MFS_dom"/>
</dbReference>
<dbReference type="InterPro" id="IPR036259">
    <property type="entry name" value="MFS_trans_sf"/>
</dbReference>
<feature type="transmembrane region" description="Helical" evidence="5">
    <location>
        <begin position="508"/>
        <end position="529"/>
    </location>
</feature>
<keyword evidence="7" id="KW-1185">Reference proteome</keyword>
<accession>A0A914XJS0</accession>
<evidence type="ECO:0000259" key="6">
    <source>
        <dbReference type="PROSITE" id="PS50850"/>
    </source>
</evidence>
<feature type="transmembrane region" description="Helical" evidence="5">
    <location>
        <begin position="157"/>
        <end position="177"/>
    </location>
</feature>
<name>A0A914XJS0_9BILA</name>
<keyword evidence="3 5" id="KW-1133">Transmembrane helix</keyword>
<dbReference type="Pfam" id="PF00083">
    <property type="entry name" value="Sugar_tr"/>
    <property type="match status" value="1"/>
</dbReference>
<dbReference type="GO" id="GO:0016020">
    <property type="term" value="C:membrane"/>
    <property type="evidence" value="ECO:0007669"/>
    <property type="project" value="UniProtKB-SubCell"/>
</dbReference>
<proteinExistence type="predicted"/>
<evidence type="ECO:0000256" key="1">
    <source>
        <dbReference type="ARBA" id="ARBA00004141"/>
    </source>
</evidence>
<feature type="transmembrane region" description="Helical" evidence="5">
    <location>
        <begin position="392"/>
        <end position="416"/>
    </location>
</feature>
<dbReference type="SUPFAM" id="SSF103473">
    <property type="entry name" value="MFS general substrate transporter"/>
    <property type="match status" value="1"/>
</dbReference>
<feature type="domain" description="Major facilitator superfamily (MFS) profile" evidence="6">
    <location>
        <begin position="87"/>
        <end position="533"/>
    </location>
</feature>
<keyword evidence="2 5" id="KW-0812">Transmembrane</keyword>
<feature type="transmembrane region" description="Helical" evidence="5">
    <location>
        <begin position="189"/>
        <end position="212"/>
    </location>
</feature>
<evidence type="ECO:0000256" key="3">
    <source>
        <dbReference type="ARBA" id="ARBA00022989"/>
    </source>
</evidence>
<dbReference type="InterPro" id="IPR005828">
    <property type="entry name" value="MFS_sugar_transport-like"/>
</dbReference>
<reference evidence="8" key="1">
    <citation type="submission" date="2022-11" db="UniProtKB">
        <authorList>
            <consortium name="WormBaseParasite"/>
        </authorList>
    </citation>
    <scope>IDENTIFICATION</scope>
</reference>
<feature type="transmembrane region" description="Helical" evidence="5">
    <location>
        <begin position="243"/>
        <end position="268"/>
    </location>
</feature>
<evidence type="ECO:0000256" key="5">
    <source>
        <dbReference type="SAM" id="Phobius"/>
    </source>
</evidence>
<keyword evidence="4 5" id="KW-0472">Membrane</keyword>
<feature type="transmembrane region" description="Helical" evidence="5">
    <location>
        <begin position="481"/>
        <end position="502"/>
    </location>
</feature>
<dbReference type="PANTHER" id="PTHR24064">
    <property type="entry name" value="SOLUTE CARRIER FAMILY 22 MEMBER"/>
    <property type="match status" value="1"/>
</dbReference>
<feature type="transmembrane region" description="Helical" evidence="5">
    <location>
        <begin position="360"/>
        <end position="380"/>
    </location>
</feature>
<dbReference type="WBParaSite" id="PSAMB.scaffold873size39781.g9281.t1">
    <property type="protein sequence ID" value="PSAMB.scaffold873size39781.g9281.t1"/>
    <property type="gene ID" value="PSAMB.scaffold873size39781.g9281"/>
</dbReference>
<organism evidence="7 8">
    <name type="scientific">Plectus sambesii</name>
    <dbReference type="NCBI Taxonomy" id="2011161"/>
    <lineage>
        <taxon>Eukaryota</taxon>
        <taxon>Metazoa</taxon>
        <taxon>Ecdysozoa</taxon>
        <taxon>Nematoda</taxon>
        <taxon>Chromadorea</taxon>
        <taxon>Plectida</taxon>
        <taxon>Plectina</taxon>
        <taxon>Plectoidea</taxon>
        <taxon>Plectidae</taxon>
        <taxon>Plectus</taxon>
    </lineage>
</organism>
<evidence type="ECO:0000256" key="4">
    <source>
        <dbReference type="ARBA" id="ARBA00023136"/>
    </source>
</evidence>
<dbReference type="AlphaFoldDB" id="A0A914XJS0"/>
<feature type="transmembrane region" description="Helical" evidence="5">
    <location>
        <begin position="274"/>
        <end position="294"/>
    </location>
</feature>
<evidence type="ECO:0000313" key="7">
    <source>
        <dbReference type="Proteomes" id="UP000887566"/>
    </source>
</evidence>
<feature type="transmembrane region" description="Helical" evidence="5">
    <location>
        <begin position="428"/>
        <end position="451"/>
    </location>
</feature>
<dbReference type="GO" id="GO:0022857">
    <property type="term" value="F:transmembrane transporter activity"/>
    <property type="evidence" value="ECO:0007669"/>
    <property type="project" value="InterPro"/>
</dbReference>
<comment type="subcellular location">
    <subcellularLocation>
        <location evidence="1">Membrane</location>
        <topology evidence="1">Multi-pass membrane protein</topology>
    </subcellularLocation>
</comment>
<protein>
    <submittedName>
        <fullName evidence="8">Major facilitator superfamily (MFS) profile domain-containing protein</fullName>
    </submittedName>
</protein>
<sequence>MNRSRRASIVRGGQVSKTSRQGIVYRDAVIGERLKATRRRLNRRSGGGERVNGVSYLSVMPFKRPVDLDDTLIRIGGFGRWQRVQWVIASVSLVFFWASNFFFVIASYSNIDMKCDLHCKPNNSFSSGVEPGSCHEDHTYMKFTTVNEWNLICDDSWLRSIVQAAFFVGQAIGLFLSYTIGEFIGPRKLLCLSSVVFVVCTCVSPYSVFYWIFVALRLGVGVTTGVAFGSIYTIAFDTSASRFIPVLCCSLILARILAHYLLIGFAYVTQSWNLVNLIISAPVFVLAALNIWLMPESPRWYLAKKKTADAERILSKIARCNGYKPEHISILVLGIEANVNDIKCSILDVFSDKGDLFKRFLTLSLANIFHAIAYYVLSFSPAFYHKLADWTLYWNLGLCGLLELVAMLAAVAISFFNVPRRCPTLTAAVAAGMLCMLGSAVCDSALATMVLMFSSKLLITISDVLLQVMTAEAFPRKMSTGAFLVILSLAHLGAVAAPYLVISLEQDAMIPMLICGVSAVCASFAIFMAPETIRKDDDSTTSHKPYPVDLEMTDAGQPLIVQVQFSTAKPVYV</sequence>
<dbReference type="Proteomes" id="UP000887566">
    <property type="component" value="Unplaced"/>
</dbReference>
<dbReference type="PROSITE" id="PS50850">
    <property type="entry name" value="MFS"/>
    <property type="match status" value="1"/>
</dbReference>
<evidence type="ECO:0000313" key="8">
    <source>
        <dbReference type="WBParaSite" id="PSAMB.scaffold873size39781.g9281.t1"/>
    </source>
</evidence>